<name>A0A8J2PJZ1_9HEXA</name>
<feature type="region of interest" description="Disordered" evidence="1">
    <location>
        <begin position="1"/>
        <end position="34"/>
    </location>
</feature>
<feature type="region of interest" description="Disordered" evidence="1">
    <location>
        <begin position="228"/>
        <end position="290"/>
    </location>
</feature>
<evidence type="ECO:0000313" key="3">
    <source>
        <dbReference type="Proteomes" id="UP000708208"/>
    </source>
</evidence>
<feature type="compositionally biased region" description="Basic and acidic residues" evidence="1">
    <location>
        <begin position="228"/>
        <end position="244"/>
    </location>
</feature>
<feature type="compositionally biased region" description="Acidic residues" evidence="1">
    <location>
        <begin position="245"/>
        <end position="266"/>
    </location>
</feature>
<evidence type="ECO:0000256" key="1">
    <source>
        <dbReference type="SAM" id="MobiDB-lite"/>
    </source>
</evidence>
<gene>
    <name evidence="2" type="ORF">AFUS01_LOCUS28341</name>
</gene>
<accession>A0A8J2PJZ1</accession>
<keyword evidence="3" id="KW-1185">Reference proteome</keyword>
<proteinExistence type="predicted"/>
<reference evidence="2" key="1">
    <citation type="submission" date="2021-06" db="EMBL/GenBank/DDBJ databases">
        <authorList>
            <person name="Hodson N. C."/>
            <person name="Mongue J. A."/>
            <person name="Jaron S. K."/>
        </authorList>
    </citation>
    <scope>NUCLEOTIDE SEQUENCE</scope>
</reference>
<feature type="compositionally biased region" description="Acidic residues" evidence="1">
    <location>
        <begin position="274"/>
        <end position="290"/>
    </location>
</feature>
<sequence length="290" mass="32618">MYDSPKETASAIPDVADRISSDSNGPVTKPLGKTSDLVEESLAVRTLTFEEKEAQLNAFLEEQEKQAKIDGKNLLKEDELSSAKPRRRTKAEFLKSLPGDILKKKPIIRPSSKALIDFDEDFKSTEDSKKKGIEDLMNRFKIHTAVHKPPKEEHYKIHITKKEEDSEGIPHLRTDEADYVKIIDEEEIDDVTSPQGLGPGVKMGQLKAKLLSDIRVNRNKAYEEKMKVHAMYSEEKDLDGKGEAGEDEEILLDEDMSEESENDELEKEEKDGSGTDDDVIDGDGEDVETL</sequence>
<organism evidence="2 3">
    <name type="scientific">Allacma fusca</name>
    <dbReference type="NCBI Taxonomy" id="39272"/>
    <lineage>
        <taxon>Eukaryota</taxon>
        <taxon>Metazoa</taxon>
        <taxon>Ecdysozoa</taxon>
        <taxon>Arthropoda</taxon>
        <taxon>Hexapoda</taxon>
        <taxon>Collembola</taxon>
        <taxon>Symphypleona</taxon>
        <taxon>Sminthuridae</taxon>
        <taxon>Allacma</taxon>
    </lineage>
</organism>
<protein>
    <submittedName>
        <fullName evidence="2">Uncharacterized protein</fullName>
    </submittedName>
</protein>
<dbReference type="Proteomes" id="UP000708208">
    <property type="component" value="Unassembled WGS sequence"/>
</dbReference>
<evidence type="ECO:0000313" key="2">
    <source>
        <dbReference type="EMBL" id="CAG7817795.1"/>
    </source>
</evidence>
<dbReference type="EMBL" id="CAJVCH010403681">
    <property type="protein sequence ID" value="CAG7817795.1"/>
    <property type="molecule type" value="Genomic_DNA"/>
</dbReference>
<feature type="non-terminal residue" evidence="2">
    <location>
        <position position="290"/>
    </location>
</feature>
<dbReference type="AlphaFoldDB" id="A0A8J2PJZ1"/>
<comment type="caution">
    <text evidence="2">The sequence shown here is derived from an EMBL/GenBank/DDBJ whole genome shotgun (WGS) entry which is preliminary data.</text>
</comment>